<dbReference type="OrthoDB" id="321240at2157"/>
<evidence type="ECO:0000256" key="1">
    <source>
        <dbReference type="ARBA" id="ARBA00022729"/>
    </source>
</evidence>
<dbReference type="EMBL" id="QMDW01000003">
    <property type="protein sequence ID" value="RJX51009.1"/>
    <property type="molecule type" value="Genomic_DNA"/>
</dbReference>
<organism evidence="3 4">
    <name type="scientific">Halonotius pteroides</name>
    <dbReference type="NCBI Taxonomy" id="268735"/>
    <lineage>
        <taxon>Archaea</taxon>
        <taxon>Methanobacteriati</taxon>
        <taxon>Methanobacteriota</taxon>
        <taxon>Stenosarchaea group</taxon>
        <taxon>Halobacteria</taxon>
        <taxon>Halobacteriales</taxon>
        <taxon>Haloferacaceae</taxon>
        <taxon>Halonotius</taxon>
    </lineage>
</organism>
<dbReference type="Proteomes" id="UP000281564">
    <property type="component" value="Unassembled WGS sequence"/>
</dbReference>
<evidence type="ECO:0000259" key="2">
    <source>
        <dbReference type="Pfam" id="PF07593"/>
    </source>
</evidence>
<dbReference type="InterPro" id="IPR027039">
    <property type="entry name" value="Crtac1"/>
</dbReference>
<dbReference type="RefSeq" id="WP_120083229.1">
    <property type="nucleotide sequence ID" value="NZ_QMDW01000003.1"/>
</dbReference>
<dbReference type="InterPro" id="IPR028994">
    <property type="entry name" value="Integrin_alpha_N"/>
</dbReference>
<protein>
    <submittedName>
        <fullName evidence="3">CRTAC1 family protein</fullName>
    </submittedName>
</protein>
<keyword evidence="1" id="KW-0732">Signal</keyword>
<dbReference type="InterPro" id="IPR013517">
    <property type="entry name" value="FG-GAP"/>
</dbReference>
<comment type="caution">
    <text evidence="3">The sequence shown here is derived from an EMBL/GenBank/DDBJ whole genome shotgun (WGS) entry which is preliminary data.</text>
</comment>
<accession>A0A3A6QRI6</accession>
<dbReference type="AlphaFoldDB" id="A0A3A6QRI6"/>
<dbReference type="PANTHER" id="PTHR16026:SF0">
    <property type="entry name" value="CARTILAGE ACIDIC PROTEIN 1"/>
    <property type="match status" value="1"/>
</dbReference>
<keyword evidence="4" id="KW-1185">Reference proteome</keyword>
<dbReference type="Pfam" id="PF07593">
    <property type="entry name" value="UnbV_ASPIC"/>
    <property type="match status" value="1"/>
</dbReference>
<name>A0A3A6QRI6_9EURY</name>
<sequence>MFRDRSAAIADNQPVIGAGAAVTPGPAGPLILVTGVDCPNQLRSWADGRLRDRACGIIADANRQAIGVAAADLDADGEEELYVHNTDTDGGTCATTDLLLDRIDHNGRTVWCDAFANAVNADRGNFTAGRSVAAVDRFGTGRYGMVVAGSAAATRCYELGDDGEITDMADAIGLDATCGARSLLAAPLVTEQMDLFVGVDDGPNRLFRNDDGHFVDVADTAGVDAPEADARGVTLVDAGNGTVAVAVGSWDGENHLFVPTDTGFRDASPPGFADPARVQTLLAADFDNDGRQELFVNVCGGSNRLFAPVVNEASTTDGAATATATGWEARSLGAAAEPARRGTGAVVADLDGDGRLELLVVGGDGDAQPLSLYDAPTDNDWLRVRPTTQYGAAARGAVVTLDTDRGHQRRVIDAGSGYLCQSEPVAHFGLGGATAPTQTPRRLTVCWLDGRERTIESPATKTTYEIAHPASE</sequence>
<dbReference type="Pfam" id="PF13517">
    <property type="entry name" value="FG-GAP_3"/>
    <property type="match status" value="1"/>
</dbReference>
<dbReference type="InterPro" id="IPR011519">
    <property type="entry name" value="UnbV_ASPIC"/>
</dbReference>
<gene>
    <name evidence="3" type="ORF">DP106_02670</name>
</gene>
<reference evidence="3 4" key="1">
    <citation type="submission" date="2018-06" db="EMBL/GenBank/DDBJ databases">
        <title>Halonotius sp. F13-13 a new haloarchaeeon isolated from a solar saltern from Isla Cristina, Huelva, Spain.</title>
        <authorList>
            <person name="Duran-Viseras A."/>
            <person name="Sanchez-Porro C."/>
            <person name="Ventosa A."/>
        </authorList>
    </citation>
    <scope>NUCLEOTIDE SEQUENCE [LARGE SCALE GENOMIC DNA]</scope>
    <source>
        <strain evidence="3 4">CECT 7525</strain>
    </source>
</reference>
<feature type="domain" description="ASPIC/UnbV" evidence="2">
    <location>
        <begin position="394"/>
        <end position="464"/>
    </location>
</feature>
<dbReference type="SUPFAM" id="SSF69318">
    <property type="entry name" value="Integrin alpha N-terminal domain"/>
    <property type="match status" value="1"/>
</dbReference>
<evidence type="ECO:0000313" key="4">
    <source>
        <dbReference type="Proteomes" id="UP000281564"/>
    </source>
</evidence>
<evidence type="ECO:0000313" key="3">
    <source>
        <dbReference type="EMBL" id="RJX51009.1"/>
    </source>
</evidence>
<proteinExistence type="predicted"/>
<dbReference type="PANTHER" id="PTHR16026">
    <property type="entry name" value="CARTILAGE ACIDIC PROTEIN 1"/>
    <property type="match status" value="1"/>
</dbReference>